<proteinExistence type="inferred from homology"/>
<dbReference type="CDD" id="cd08045">
    <property type="entry name" value="HFD_TAF4"/>
    <property type="match status" value="1"/>
</dbReference>
<evidence type="ECO:0000256" key="5">
    <source>
        <dbReference type="ARBA" id="ARBA00023163"/>
    </source>
</evidence>
<evidence type="ECO:0000313" key="12">
    <source>
        <dbReference type="Proteomes" id="UP000789342"/>
    </source>
</evidence>
<dbReference type="GO" id="GO:0005669">
    <property type="term" value="C:transcription factor TFIID complex"/>
    <property type="evidence" value="ECO:0007669"/>
    <property type="project" value="InterPro"/>
</dbReference>
<evidence type="ECO:0000256" key="4">
    <source>
        <dbReference type="ARBA" id="ARBA00023015"/>
    </source>
</evidence>
<dbReference type="InterPro" id="IPR009072">
    <property type="entry name" value="Histone-fold"/>
</dbReference>
<evidence type="ECO:0000259" key="10">
    <source>
        <dbReference type="Pfam" id="PF05236"/>
    </source>
</evidence>
<dbReference type="GO" id="GO:0046982">
    <property type="term" value="F:protein heterodimerization activity"/>
    <property type="evidence" value="ECO:0007669"/>
    <property type="project" value="InterPro"/>
</dbReference>
<feature type="region of interest" description="Disordered" evidence="9">
    <location>
        <begin position="1"/>
        <end position="57"/>
    </location>
</feature>
<keyword evidence="6" id="KW-0539">Nucleus</keyword>
<dbReference type="InterPro" id="IPR045144">
    <property type="entry name" value="TAF4"/>
</dbReference>
<evidence type="ECO:0000256" key="7">
    <source>
        <dbReference type="ARBA" id="ARBA00025346"/>
    </source>
</evidence>
<dbReference type="AlphaFoldDB" id="A0A9N9BGK5"/>
<comment type="caution">
    <text evidence="11">The sequence shown here is derived from an EMBL/GenBank/DDBJ whole genome shotgun (WGS) entry which is preliminary data.</text>
</comment>
<comment type="similarity">
    <text evidence="2">Belongs to the TAF4 family.</text>
</comment>
<organism evidence="11 12">
    <name type="scientific">Acaulospora morrowiae</name>
    <dbReference type="NCBI Taxonomy" id="94023"/>
    <lineage>
        <taxon>Eukaryota</taxon>
        <taxon>Fungi</taxon>
        <taxon>Fungi incertae sedis</taxon>
        <taxon>Mucoromycota</taxon>
        <taxon>Glomeromycotina</taxon>
        <taxon>Glomeromycetes</taxon>
        <taxon>Diversisporales</taxon>
        <taxon>Acaulosporaceae</taxon>
        <taxon>Acaulospora</taxon>
    </lineage>
</organism>
<feature type="region of interest" description="Disordered" evidence="9">
    <location>
        <begin position="246"/>
        <end position="271"/>
    </location>
</feature>
<evidence type="ECO:0000256" key="3">
    <source>
        <dbReference type="ARBA" id="ARBA00017306"/>
    </source>
</evidence>
<protein>
    <recommendedName>
        <fullName evidence="3">Transcription initiation factor TFIID subunit 4</fullName>
    </recommendedName>
    <alternativeName>
        <fullName evidence="8">TBP-associated factor 4</fullName>
    </alternativeName>
</protein>
<dbReference type="GO" id="GO:0006367">
    <property type="term" value="P:transcription initiation at RNA polymerase II promoter"/>
    <property type="evidence" value="ECO:0007669"/>
    <property type="project" value="TreeGrafter"/>
</dbReference>
<evidence type="ECO:0000256" key="2">
    <source>
        <dbReference type="ARBA" id="ARBA00006178"/>
    </source>
</evidence>
<dbReference type="GO" id="GO:0003677">
    <property type="term" value="F:DNA binding"/>
    <property type="evidence" value="ECO:0007669"/>
    <property type="project" value="TreeGrafter"/>
</dbReference>
<keyword evidence="4" id="KW-0805">Transcription regulation</keyword>
<feature type="compositionally biased region" description="Basic and acidic residues" evidence="9">
    <location>
        <begin position="1"/>
        <end position="11"/>
    </location>
</feature>
<keyword evidence="5" id="KW-0804">Transcription</keyword>
<evidence type="ECO:0000256" key="9">
    <source>
        <dbReference type="SAM" id="MobiDB-lite"/>
    </source>
</evidence>
<comment type="function">
    <text evidence="7">Functions as a component of the DNA-binding general transcription factor complex TFIID. Binding of TFIID to a promoter (with or without TATA element) is the initial step in pre-initiation complex (PIC) formation. TFIID plays a key role in the regulation of gene expression by RNA polymerase II through different activities such as transcription activator interaction, core promoter recognition and selectivity, TFIIA and TFIIB interaction, chromatin modification (histone acetylation by TAF1), facilitation of DNA opening and initiation of transcription.</text>
</comment>
<dbReference type="InterPro" id="IPR007900">
    <property type="entry name" value="TAF4_C"/>
</dbReference>
<dbReference type="Proteomes" id="UP000789342">
    <property type="component" value="Unassembled WGS sequence"/>
</dbReference>
<dbReference type="PANTHER" id="PTHR15138:SF14">
    <property type="entry name" value="TRANSCRIPTION INITIATION FACTOR TFIID SUBUNIT 4"/>
    <property type="match status" value="1"/>
</dbReference>
<dbReference type="OrthoDB" id="21060at2759"/>
<feature type="domain" description="Transcription initiation factor TFIID component TAF4 C-terminal" evidence="10">
    <location>
        <begin position="111"/>
        <end position="395"/>
    </location>
</feature>
<evidence type="ECO:0000313" key="11">
    <source>
        <dbReference type="EMBL" id="CAG8563288.1"/>
    </source>
</evidence>
<evidence type="ECO:0000256" key="1">
    <source>
        <dbReference type="ARBA" id="ARBA00004123"/>
    </source>
</evidence>
<gene>
    <name evidence="11" type="ORF">AMORRO_LOCUS6123</name>
</gene>
<keyword evidence="12" id="KW-1185">Reference proteome</keyword>
<evidence type="ECO:0000256" key="6">
    <source>
        <dbReference type="ARBA" id="ARBA00023242"/>
    </source>
</evidence>
<feature type="compositionally biased region" description="Basic and acidic residues" evidence="9">
    <location>
        <begin position="246"/>
        <end position="255"/>
    </location>
</feature>
<feature type="compositionally biased region" description="Polar residues" evidence="9">
    <location>
        <begin position="12"/>
        <end position="32"/>
    </location>
</feature>
<dbReference type="PANTHER" id="PTHR15138">
    <property type="entry name" value="TRANSCRIPTION INITIATION FACTOR TFIID SUBUNIT 4"/>
    <property type="match status" value="1"/>
</dbReference>
<comment type="subcellular location">
    <subcellularLocation>
        <location evidence="1">Nucleus</location>
    </subcellularLocation>
</comment>
<dbReference type="EMBL" id="CAJVPV010003947">
    <property type="protein sequence ID" value="CAG8563288.1"/>
    <property type="molecule type" value="Genomic_DNA"/>
</dbReference>
<sequence>MYFDTQKEETNKSPPSAGTSHSIPNMQGTTPLNRPDQGAQIPRGRTMGPPPQPPMGYRSAIYGSPVPRMEMPRTNGNMPNGGSIPSRRATAPASTTLISDEKPNEKTSYENDVLAYSGVDLKAEENNIRREYELLTSRHSTTSIQQPDRSRAQSFLNHKILAAKVQSIALQHKISNAHPDALTYLALATQERIRELVETMITAKNHRIHSERINLPPVTDGKPPMYKEIVSLDVRSQLAAMEKVEREQERRRREQLAGPSQESNVDDEKMEDFTTESIAKSTNQTALVAAGGLTKSWMLPQKDVSSFVSTSNGVSSSNSKLSRVRARLTSDVRNVPMKLEDSNESSRNAQIISSYHTPERFNGLGRYQPNGGNEVVPTVTVKDALFVLERDRGGGGQAGGSREVLMKGYVKWLR</sequence>
<evidence type="ECO:0000256" key="8">
    <source>
        <dbReference type="ARBA" id="ARBA00031747"/>
    </source>
</evidence>
<name>A0A9N9BGK5_9GLOM</name>
<accession>A0A9N9BGK5</accession>
<dbReference type="GO" id="GO:0016251">
    <property type="term" value="F:RNA polymerase II general transcription initiation factor activity"/>
    <property type="evidence" value="ECO:0007669"/>
    <property type="project" value="TreeGrafter"/>
</dbReference>
<dbReference type="Pfam" id="PF05236">
    <property type="entry name" value="TAF4"/>
    <property type="match status" value="1"/>
</dbReference>
<dbReference type="Gene3D" id="1.10.20.10">
    <property type="entry name" value="Histone, subunit A"/>
    <property type="match status" value="1"/>
</dbReference>
<reference evidence="11" key="1">
    <citation type="submission" date="2021-06" db="EMBL/GenBank/DDBJ databases">
        <authorList>
            <person name="Kallberg Y."/>
            <person name="Tangrot J."/>
            <person name="Rosling A."/>
        </authorList>
    </citation>
    <scope>NUCLEOTIDE SEQUENCE</scope>
    <source>
        <strain evidence="11">CL551</strain>
    </source>
</reference>